<evidence type="ECO:0000313" key="7">
    <source>
        <dbReference type="EMBL" id="KAK4320363.1"/>
    </source>
</evidence>
<dbReference type="EMBL" id="JAWZYT010002137">
    <property type="protein sequence ID" value="KAK4306407.1"/>
    <property type="molecule type" value="Genomic_DNA"/>
</dbReference>
<name>A0AAE1Q5N0_9EUCA</name>
<proteinExistence type="predicted"/>
<feature type="region of interest" description="Disordered" evidence="1">
    <location>
        <begin position="42"/>
        <end position="116"/>
    </location>
</feature>
<feature type="compositionally biased region" description="Low complexity" evidence="1">
    <location>
        <begin position="86"/>
        <end position="102"/>
    </location>
</feature>
<dbReference type="AlphaFoldDB" id="A0AAE1Q5N0"/>
<evidence type="ECO:0000313" key="6">
    <source>
        <dbReference type="EMBL" id="KAK4318545.1"/>
    </source>
</evidence>
<evidence type="ECO:0000313" key="8">
    <source>
        <dbReference type="EMBL" id="KAK4323705.1"/>
    </source>
</evidence>
<evidence type="ECO:0000313" key="9">
    <source>
        <dbReference type="Proteomes" id="UP001292094"/>
    </source>
</evidence>
<evidence type="ECO:0000313" key="5">
    <source>
        <dbReference type="EMBL" id="KAK4313040.1"/>
    </source>
</evidence>
<dbReference type="Proteomes" id="UP001292094">
    <property type="component" value="Unassembled WGS sequence"/>
</dbReference>
<dbReference type="EMBL" id="JAWZYT010001354">
    <property type="protein sequence ID" value="KAK4313040.1"/>
    <property type="molecule type" value="Genomic_DNA"/>
</dbReference>
<evidence type="ECO:0000313" key="4">
    <source>
        <dbReference type="EMBL" id="KAK4306407.1"/>
    </source>
</evidence>
<reference evidence="7" key="1">
    <citation type="submission" date="2023-11" db="EMBL/GenBank/DDBJ databases">
        <title>Genome assemblies of two species of porcelain crab, Petrolisthes cinctipes and Petrolisthes manimaculis (Anomura: Porcellanidae).</title>
        <authorList>
            <person name="Angst P."/>
        </authorList>
    </citation>
    <scope>NUCLEOTIDE SEQUENCE</scope>
    <source>
        <strain evidence="7">PB745_02</strain>
        <tissue evidence="7">Gill</tissue>
    </source>
</reference>
<evidence type="ECO:0000313" key="3">
    <source>
        <dbReference type="EMBL" id="KAK4306155.1"/>
    </source>
</evidence>
<accession>A0AAE1Q5N0</accession>
<dbReference type="EMBL" id="JAWZYT010000424">
    <property type="protein sequence ID" value="KAK4323705.1"/>
    <property type="molecule type" value="Genomic_DNA"/>
</dbReference>
<dbReference type="EMBL" id="JAWZYT010002206">
    <property type="protein sequence ID" value="KAK4305958.1"/>
    <property type="molecule type" value="Genomic_DNA"/>
</dbReference>
<organism evidence="7 9">
    <name type="scientific">Petrolisthes manimaculis</name>
    <dbReference type="NCBI Taxonomy" id="1843537"/>
    <lineage>
        <taxon>Eukaryota</taxon>
        <taxon>Metazoa</taxon>
        <taxon>Ecdysozoa</taxon>
        <taxon>Arthropoda</taxon>
        <taxon>Crustacea</taxon>
        <taxon>Multicrustacea</taxon>
        <taxon>Malacostraca</taxon>
        <taxon>Eumalacostraca</taxon>
        <taxon>Eucarida</taxon>
        <taxon>Decapoda</taxon>
        <taxon>Pleocyemata</taxon>
        <taxon>Anomura</taxon>
        <taxon>Galatheoidea</taxon>
        <taxon>Porcellanidae</taxon>
        <taxon>Petrolisthes</taxon>
    </lineage>
</organism>
<protein>
    <submittedName>
        <fullName evidence="7">Uncharacterized protein</fullName>
    </submittedName>
</protein>
<evidence type="ECO:0000256" key="1">
    <source>
        <dbReference type="SAM" id="MobiDB-lite"/>
    </source>
</evidence>
<evidence type="ECO:0000313" key="2">
    <source>
        <dbReference type="EMBL" id="KAK4305958.1"/>
    </source>
</evidence>
<feature type="compositionally biased region" description="Polar residues" evidence="1">
    <location>
        <begin position="70"/>
        <end position="81"/>
    </location>
</feature>
<dbReference type="EMBL" id="JAWZYT010000822">
    <property type="protein sequence ID" value="KAK4318545.1"/>
    <property type="molecule type" value="Genomic_DNA"/>
</dbReference>
<gene>
    <name evidence="8" type="ORF">Pmani_005607</name>
    <name evidence="7" type="ORF">Pmani_008778</name>
    <name evidence="6" type="ORF">Pmani_010456</name>
    <name evidence="5" type="ORF">Pmani_015562</name>
    <name evidence="4" type="ORF">Pmani_021764</name>
    <name evidence="3" type="ORF">Pmani_022005</name>
    <name evidence="2" type="ORF">Pmani_022179</name>
</gene>
<comment type="caution">
    <text evidence="7">The sequence shown here is derived from an EMBL/GenBank/DDBJ whole genome shotgun (WGS) entry which is preliminary data.</text>
</comment>
<keyword evidence="9" id="KW-1185">Reference proteome</keyword>
<dbReference type="EMBL" id="JAWZYT010002170">
    <property type="protein sequence ID" value="KAK4306155.1"/>
    <property type="molecule type" value="Genomic_DNA"/>
</dbReference>
<sequence>MSEIREYADKLLQYVASSNKPHIQEHYDQLRLLRAKIIVEQHQTSRQSKIDSFFKPRTAKPPSQPVQAGPSGSSQPSTTAQPLCEAGLSPSASSPAAQLNSSGDTASPMDVQSDLE</sequence>
<dbReference type="EMBL" id="JAWZYT010000675">
    <property type="protein sequence ID" value="KAK4320363.1"/>
    <property type="molecule type" value="Genomic_DNA"/>
</dbReference>